<sequence>MAWCLLKCIRADCSFWFQALTLWQSPLTSHTDSAGLFERLRELGSRRAQIELKLPGLNSPEPQLTAPVTSTMEEDSNYDFTVKILPTEQLKFQKLMEEGENGLDISCFTESQ</sequence>
<protein>
    <submittedName>
        <fullName evidence="1">Uncharacterized protein</fullName>
    </submittedName>
</protein>
<comment type="caution">
    <text evidence="1">The sequence shown here is derived from an EMBL/GenBank/DDBJ whole genome shotgun (WGS) entry which is preliminary data.</text>
</comment>
<evidence type="ECO:0000313" key="2">
    <source>
        <dbReference type="Proteomes" id="UP000499080"/>
    </source>
</evidence>
<proteinExistence type="predicted"/>
<gene>
    <name evidence="1" type="ORF">AVEN_78513_1</name>
</gene>
<organism evidence="1 2">
    <name type="scientific">Araneus ventricosus</name>
    <name type="common">Orbweaver spider</name>
    <name type="synonym">Epeira ventricosa</name>
    <dbReference type="NCBI Taxonomy" id="182803"/>
    <lineage>
        <taxon>Eukaryota</taxon>
        <taxon>Metazoa</taxon>
        <taxon>Ecdysozoa</taxon>
        <taxon>Arthropoda</taxon>
        <taxon>Chelicerata</taxon>
        <taxon>Arachnida</taxon>
        <taxon>Araneae</taxon>
        <taxon>Araneomorphae</taxon>
        <taxon>Entelegynae</taxon>
        <taxon>Araneoidea</taxon>
        <taxon>Araneidae</taxon>
        <taxon>Araneus</taxon>
    </lineage>
</organism>
<reference evidence="1 2" key="1">
    <citation type="journal article" date="2019" name="Sci. Rep.">
        <title>Orb-weaving spider Araneus ventricosus genome elucidates the spidroin gene catalogue.</title>
        <authorList>
            <person name="Kono N."/>
            <person name="Nakamura H."/>
            <person name="Ohtoshi R."/>
            <person name="Moran D.A.P."/>
            <person name="Shinohara A."/>
            <person name="Yoshida Y."/>
            <person name="Fujiwara M."/>
            <person name="Mori M."/>
            <person name="Tomita M."/>
            <person name="Arakawa K."/>
        </authorList>
    </citation>
    <scope>NUCLEOTIDE SEQUENCE [LARGE SCALE GENOMIC DNA]</scope>
</reference>
<name>A0A4Y2EQG3_ARAVE</name>
<dbReference type="EMBL" id="BGPR01000652">
    <property type="protein sequence ID" value="GBM30114.1"/>
    <property type="molecule type" value="Genomic_DNA"/>
</dbReference>
<keyword evidence="2" id="KW-1185">Reference proteome</keyword>
<evidence type="ECO:0000313" key="1">
    <source>
        <dbReference type="EMBL" id="GBM30114.1"/>
    </source>
</evidence>
<accession>A0A4Y2EQG3</accession>
<dbReference type="AlphaFoldDB" id="A0A4Y2EQG3"/>
<dbReference type="Proteomes" id="UP000499080">
    <property type="component" value="Unassembled WGS sequence"/>
</dbReference>